<dbReference type="PROSITE" id="PS51162">
    <property type="entry name" value="THYROGLOBULIN_1_2"/>
    <property type="match status" value="1"/>
</dbReference>
<dbReference type="Gene3D" id="1.10.238.10">
    <property type="entry name" value="EF-hand"/>
    <property type="match status" value="1"/>
</dbReference>
<dbReference type="CDD" id="cd00104">
    <property type="entry name" value="KAZAL_FS"/>
    <property type="match status" value="1"/>
</dbReference>
<proteinExistence type="predicted"/>
<evidence type="ECO:0000313" key="13">
    <source>
        <dbReference type="Proteomes" id="UP000694383"/>
    </source>
</evidence>
<comment type="subcellular location">
    <subcellularLocation>
        <location evidence="1">Secreted</location>
        <location evidence="1">Extracellular space</location>
        <location evidence="1">Extracellular matrix</location>
    </subcellularLocation>
</comment>
<keyword evidence="2" id="KW-0964">Secreted</keyword>
<dbReference type="AlphaFoldDB" id="A0A8C7XKV0"/>
<dbReference type="InterPro" id="IPR000716">
    <property type="entry name" value="Thyroglobulin_1"/>
</dbReference>
<feature type="disulfide bond" evidence="8">
    <location>
        <begin position="430"/>
        <end position="437"/>
    </location>
</feature>
<feature type="domain" description="Thyroglobulin type-1" evidence="10">
    <location>
        <begin position="392"/>
        <end position="458"/>
    </location>
</feature>
<evidence type="ECO:0000256" key="6">
    <source>
        <dbReference type="ARBA" id="ARBA00023180"/>
    </source>
</evidence>
<reference evidence="12" key="1">
    <citation type="submission" date="2025-08" db="UniProtKB">
        <authorList>
            <consortium name="Ensembl"/>
        </authorList>
    </citation>
    <scope>IDENTIFICATION</scope>
</reference>
<evidence type="ECO:0000313" key="12">
    <source>
        <dbReference type="Ensembl" id="ENSOSIP00000014366.1"/>
    </source>
</evidence>
<evidence type="ECO:0000256" key="8">
    <source>
        <dbReference type="PROSITE-ProRule" id="PRU00500"/>
    </source>
</evidence>
<feature type="domain" description="Kazal-like" evidence="11">
    <location>
        <begin position="210"/>
        <end position="261"/>
    </location>
</feature>
<dbReference type="InterPro" id="IPR002350">
    <property type="entry name" value="Kazal_dom"/>
</dbReference>
<keyword evidence="6" id="KW-0325">Glycoprotein</keyword>
<dbReference type="FunFam" id="4.10.800.10:FF:000001">
    <property type="entry name" value="Testican-3 isoform 2"/>
    <property type="match status" value="1"/>
</dbReference>
<keyword evidence="13" id="KW-1185">Reference proteome</keyword>
<dbReference type="GO" id="GO:0050840">
    <property type="term" value="F:extracellular matrix binding"/>
    <property type="evidence" value="ECO:0007669"/>
    <property type="project" value="TreeGrafter"/>
</dbReference>
<evidence type="ECO:0000256" key="4">
    <source>
        <dbReference type="ARBA" id="ARBA00022974"/>
    </source>
</evidence>
<keyword evidence="4" id="KW-0654">Proteoglycan</keyword>
<reference evidence="12" key="2">
    <citation type="submission" date="2025-09" db="UniProtKB">
        <authorList>
            <consortium name="Ensembl"/>
        </authorList>
    </citation>
    <scope>IDENTIFICATION</scope>
</reference>
<name>A0A8C7XKV0_9TELE</name>
<dbReference type="InterPro" id="IPR011992">
    <property type="entry name" value="EF-hand-dom_pair"/>
</dbReference>
<dbReference type="Ensembl" id="ENSOSIT00000015182.1">
    <property type="protein sequence ID" value="ENSOSIP00000014366.1"/>
    <property type="gene ID" value="ENSOSIG00000008135.1"/>
</dbReference>
<dbReference type="GO" id="GO:0005509">
    <property type="term" value="F:calcium ion binding"/>
    <property type="evidence" value="ECO:0007669"/>
    <property type="project" value="InterPro"/>
</dbReference>
<dbReference type="Pfam" id="PF07648">
    <property type="entry name" value="Kazal_2"/>
    <property type="match status" value="1"/>
</dbReference>
<dbReference type="InterPro" id="IPR036058">
    <property type="entry name" value="Kazal_dom_sf"/>
</dbReference>
<evidence type="ECO:0000259" key="11">
    <source>
        <dbReference type="PROSITE" id="PS51465"/>
    </source>
</evidence>
<keyword evidence="5 8" id="KW-1015">Disulfide bond</keyword>
<dbReference type="Gene3D" id="4.10.800.10">
    <property type="entry name" value="Thyroglobulin type-1"/>
    <property type="match status" value="1"/>
</dbReference>
<dbReference type="PROSITE" id="PS51465">
    <property type="entry name" value="KAZAL_2"/>
    <property type="match status" value="1"/>
</dbReference>
<dbReference type="SMART" id="SM00211">
    <property type="entry name" value="TY"/>
    <property type="match status" value="1"/>
</dbReference>
<comment type="caution">
    <text evidence="8">Lacks conserved residue(s) required for the propagation of feature annotation.</text>
</comment>
<dbReference type="Pfam" id="PF00086">
    <property type="entry name" value="Thyroglobulin_1"/>
    <property type="match status" value="1"/>
</dbReference>
<dbReference type="InterPro" id="IPR019577">
    <property type="entry name" value="SPARC/Testican_Ca-bd-dom"/>
</dbReference>
<dbReference type="Gene3D" id="3.30.60.30">
    <property type="match status" value="1"/>
</dbReference>
<dbReference type="GeneTree" id="ENSGT00940000158371"/>
<evidence type="ECO:0000256" key="7">
    <source>
        <dbReference type="ARBA" id="ARBA00023207"/>
    </source>
</evidence>
<dbReference type="PANTHER" id="PTHR13866">
    <property type="entry name" value="SPARC OSTEONECTIN"/>
    <property type="match status" value="1"/>
</dbReference>
<evidence type="ECO:0000256" key="1">
    <source>
        <dbReference type="ARBA" id="ARBA00004498"/>
    </source>
</evidence>
<keyword evidence="7" id="KW-0357">Heparan sulfate</keyword>
<evidence type="ECO:0000256" key="3">
    <source>
        <dbReference type="ARBA" id="ARBA00022729"/>
    </source>
</evidence>
<dbReference type="CDD" id="cd00191">
    <property type="entry name" value="TY"/>
    <property type="match status" value="1"/>
</dbReference>
<evidence type="ECO:0000256" key="2">
    <source>
        <dbReference type="ARBA" id="ARBA00022525"/>
    </source>
</evidence>
<protein>
    <submittedName>
        <fullName evidence="12">SPARC (osteonectin), cwcv and kazal like domains proteoglycan 1</fullName>
    </submittedName>
</protein>
<dbReference type="PROSITE" id="PS00484">
    <property type="entry name" value="THYROGLOBULIN_1_1"/>
    <property type="match status" value="1"/>
</dbReference>
<evidence type="ECO:0000259" key="10">
    <source>
        <dbReference type="PROSITE" id="PS51162"/>
    </source>
</evidence>
<dbReference type="Pfam" id="PF10591">
    <property type="entry name" value="SPARC_Ca_bdg"/>
    <property type="match status" value="1"/>
</dbReference>
<keyword evidence="3" id="KW-0732">Signal</keyword>
<dbReference type="SUPFAM" id="SSF47473">
    <property type="entry name" value="EF-hand"/>
    <property type="match status" value="1"/>
</dbReference>
<dbReference type="SUPFAM" id="SSF57610">
    <property type="entry name" value="Thyroglobulin type-1 domain"/>
    <property type="match status" value="1"/>
</dbReference>
<accession>A0A8C7XKV0</accession>
<dbReference type="Proteomes" id="UP000694383">
    <property type="component" value="Unplaced"/>
</dbReference>
<dbReference type="SUPFAM" id="SSF100895">
    <property type="entry name" value="Kazal-type serine protease inhibitors"/>
    <property type="match status" value="1"/>
</dbReference>
<feature type="region of interest" description="Disordered" evidence="9">
    <location>
        <begin position="450"/>
        <end position="523"/>
    </location>
</feature>
<dbReference type="InterPro" id="IPR036857">
    <property type="entry name" value="Thyroglobulin_1_sf"/>
</dbReference>
<dbReference type="PANTHER" id="PTHR13866:SF17">
    <property type="entry name" value="TESTICAN-1"/>
    <property type="match status" value="1"/>
</dbReference>
<sequence length="523" mass="58517">MAAKSCWDPSVKKRKKIPSLKSMTWLVAKGEGKGAVSNDRRGGGGGGESSWFSLFRCSALPSVLSGRYRVPSWTYFLCNRNYAPTRAPTVKKMLFCLLPVVAVLLGRETAVSGISNDKWLGTGAQYNKDRSWNRFRDEAEDDYFKSWVPAKSLDHGPDTTKDPCLRLHCPPHKVCVSHDFQTAICINQKQPGHSVKARKGSVNPKHRSEAGAHGKCRLCSALKTSPVCGSDGHSYSSKCKLDFHGCMSGKAVSVKCKGLCPCLPHYENIKSPHDTEKTSCTDAELHSLAARLKDWFGVLHLDANRDLKSDSFDSTAGHFDTSILPICKDSLGWMFNKLDMNFDLLLDHSELSAIYLDKYELCMKPLFNSCDSFKDGKLSNNEWCYCFQKPEGLPCQSEKSRIQSQSHRKSLVGSYVPRCTEEGYYKPTQCHSSTGQCWCVDKYGNEIAGSRKQGNPKCDEDHETSGDFGSGDAVLLLDDQEEEPSQVERSQQKKRRGRIHPRGTIEDDEDEEEDKDDEIGYIW</sequence>
<feature type="compositionally biased region" description="Basic residues" evidence="9">
    <location>
        <begin position="492"/>
        <end position="501"/>
    </location>
</feature>
<feature type="compositionally biased region" description="Acidic residues" evidence="9">
    <location>
        <begin position="506"/>
        <end position="523"/>
    </location>
</feature>
<dbReference type="GO" id="GO:0060856">
    <property type="term" value="P:establishment of blood-brain barrier"/>
    <property type="evidence" value="ECO:0007669"/>
    <property type="project" value="Ensembl"/>
</dbReference>
<dbReference type="GO" id="GO:0005615">
    <property type="term" value="C:extracellular space"/>
    <property type="evidence" value="ECO:0007669"/>
    <property type="project" value="TreeGrafter"/>
</dbReference>
<evidence type="ECO:0000256" key="5">
    <source>
        <dbReference type="ARBA" id="ARBA00023157"/>
    </source>
</evidence>
<organism evidence="12 13">
    <name type="scientific">Oryzias sinensis</name>
    <name type="common">Chinese medaka</name>
    <dbReference type="NCBI Taxonomy" id="183150"/>
    <lineage>
        <taxon>Eukaryota</taxon>
        <taxon>Metazoa</taxon>
        <taxon>Chordata</taxon>
        <taxon>Craniata</taxon>
        <taxon>Vertebrata</taxon>
        <taxon>Euteleostomi</taxon>
        <taxon>Actinopterygii</taxon>
        <taxon>Neopterygii</taxon>
        <taxon>Teleostei</taxon>
        <taxon>Neoteleostei</taxon>
        <taxon>Acanthomorphata</taxon>
        <taxon>Ovalentaria</taxon>
        <taxon>Atherinomorphae</taxon>
        <taxon>Beloniformes</taxon>
        <taxon>Adrianichthyidae</taxon>
        <taxon>Oryziinae</taxon>
        <taxon>Oryzias</taxon>
    </lineage>
</organism>
<dbReference type="SMART" id="SM00280">
    <property type="entry name" value="KAZAL"/>
    <property type="match status" value="1"/>
</dbReference>
<dbReference type="GO" id="GO:0005518">
    <property type="term" value="F:collagen binding"/>
    <property type="evidence" value="ECO:0007669"/>
    <property type="project" value="TreeGrafter"/>
</dbReference>
<evidence type="ECO:0000256" key="9">
    <source>
        <dbReference type="SAM" id="MobiDB-lite"/>
    </source>
</evidence>